<evidence type="ECO:0000256" key="2">
    <source>
        <dbReference type="ARBA" id="ARBA00023125"/>
    </source>
</evidence>
<evidence type="ECO:0000256" key="1">
    <source>
        <dbReference type="ARBA" id="ARBA00023015"/>
    </source>
</evidence>
<evidence type="ECO:0000259" key="5">
    <source>
        <dbReference type="PROSITE" id="PS50977"/>
    </source>
</evidence>
<feature type="DNA-binding region" description="H-T-H motif" evidence="4">
    <location>
        <begin position="29"/>
        <end position="48"/>
    </location>
</feature>
<proteinExistence type="predicted"/>
<feature type="domain" description="HTH tetR-type" evidence="5">
    <location>
        <begin position="6"/>
        <end position="66"/>
    </location>
</feature>
<dbReference type="Gene3D" id="1.10.10.60">
    <property type="entry name" value="Homeodomain-like"/>
    <property type="match status" value="1"/>
</dbReference>
<dbReference type="PROSITE" id="PS50977">
    <property type="entry name" value="HTH_TETR_2"/>
    <property type="match status" value="1"/>
</dbReference>
<reference evidence="6" key="1">
    <citation type="submission" date="2024-07" db="EMBL/GenBank/DDBJ databases">
        <authorList>
            <person name="Yu S.T."/>
        </authorList>
    </citation>
    <scope>NUCLEOTIDE SEQUENCE</scope>
    <source>
        <strain evidence="6">R02</strain>
    </source>
</reference>
<sequence>MARVREFDTEAAVHAAMDAFRCKGYEGTSIQDLVEATGVGRGSLYAAFGNKEGLYLAAMDRYRQLYAVPLIDMLRAGAPARDLLREVLVSTVDDIVQDGARKACLIVGATTERVTQDPKVAAHVRATTSSIEDALRDVISSAQASGQLPDTRNARDLARYLVVTMQGLKVMGAINPDRASLMAVAETALDTLG</sequence>
<dbReference type="EMBL" id="CP163429">
    <property type="protein sequence ID" value="XDP97885.1"/>
    <property type="molecule type" value="Genomic_DNA"/>
</dbReference>
<dbReference type="SUPFAM" id="SSF48498">
    <property type="entry name" value="Tetracyclin repressor-like, C-terminal domain"/>
    <property type="match status" value="1"/>
</dbReference>
<name>A0AB39LUM7_9ACTN</name>
<dbReference type="Pfam" id="PF16925">
    <property type="entry name" value="TetR_C_13"/>
    <property type="match status" value="1"/>
</dbReference>
<gene>
    <name evidence="6" type="ORF">AB5J57_32065</name>
</gene>
<dbReference type="PROSITE" id="PS01081">
    <property type="entry name" value="HTH_TETR_1"/>
    <property type="match status" value="1"/>
</dbReference>
<dbReference type="InterPro" id="IPR036271">
    <property type="entry name" value="Tet_transcr_reg_TetR-rel_C_sf"/>
</dbReference>
<dbReference type="Gene3D" id="1.10.357.10">
    <property type="entry name" value="Tetracycline Repressor, domain 2"/>
    <property type="match status" value="1"/>
</dbReference>
<evidence type="ECO:0000256" key="3">
    <source>
        <dbReference type="ARBA" id="ARBA00023163"/>
    </source>
</evidence>
<evidence type="ECO:0000256" key="4">
    <source>
        <dbReference type="PROSITE-ProRule" id="PRU00335"/>
    </source>
</evidence>
<dbReference type="AlphaFoldDB" id="A0AB39LUM7"/>
<dbReference type="RefSeq" id="WP_369161207.1">
    <property type="nucleotide sequence ID" value="NZ_CP163429.1"/>
</dbReference>
<keyword evidence="1" id="KW-0805">Transcription regulation</keyword>
<accession>A0AB39LUM7</accession>
<dbReference type="PANTHER" id="PTHR47506">
    <property type="entry name" value="TRANSCRIPTIONAL REGULATORY PROTEIN"/>
    <property type="match status" value="1"/>
</dbReference>
<dbReference type="PANTHER" id="PTHR47506:SF1">
    <property type="entry name" value="HTH-TYPE TRANSCRIPTIONAL REGULATOR YJDC"/>
    <property type="match status" value="1"/>
</dbReference>
<keyword evidence="3" id="KW-0804">Transcription</keyword>
<dbReference type="InterPro" id="IPR023772">
    <property type="entry name" value="DNA-bd_HTH_TetR-type_CS"/>
</dbReference>
<organism evidence="6">
    <name type="scientific">Streptomyces sp. R02</name>
    <dbReference type="NCBI Taxonomy" id="3238623"/>
    <lineage>
        <taxon>Bacteria</taxon>
        <taxon>Bacillati</taxon>
        <taxon>Actinomycetota</taxon>
        <taxon>Actinomycetes</taxon>
        <taxon>Kitasatosporales</taxon>
        <taxon>Streptomycetaceae</taxon>
        <taxon>Streptomyces</taxon>
    </lineage>
</organism>
<dbReference type="GO" id="GO:0003677">
    <property type="term" value="F:DNA binding"/>
    <property type="evidence" value="ECO:0007669"/>
    <property type="project" value="UniProtKB-UniRule"/>
</dbReference>
<dbReference type="InterPro" id="IPR001647">
    <property type="entry name" value="HTH_TetR"/>
</dbReference>
<dbReference type="SUPFAM" id="SSF46689">
    <property type="entry name" value="Homeodomain-like"/>
    <property type="match status" value="1"/>
</dbReference>
<evidence type="ECO:0000313" key="6">
    <source>
        <dbReference type="EMBL" id="XDP97885.1"/>
    </source>
</evidence>
<dbReference type="InterPro" id="IPR011075">
    <property type="entry name" value="TetR_C"/>
</dbReference>
<keyword evidence="2 4" id="KW-0238">DNA-binding</keyword>
<dbReference type="InterPro" id="IPR009057">
    <property type="entry name" value="Homeodomain-like_sf"/>
</dbReference>
<dbReference type="PRINTS" id="PR00455">
    <property type="entry name" value="HTHTETR"/>
</dbReference>
<protein>
    <submittedName>
        <fullName evidence="6">TetR/AcrR family transcriptional regulator</fullName>
    </submittedName>
</protein>
<dbReference type="Pfam" id="PF00440">
    <property type="entry name" value="TetR_N"/>
    <property type="match status" value="1"/>
</dbReference>